<proteinExistence type="predicted"/>
<comment type="caution">
    <text evidence="3">The sequence shown here is derived from an EMBL/GenBank/DDBJ whole genome shotgun (WGS) entry which is preliminary data.</text>
</comment>
<keyword evidence="2" id="KW-1133">Transmembrane helix</keyword>
<organism evidence="3 4">
    <name type="scientific">Flectobacillus roseus</name>
    <dbReference type="NCBI Taxonomy" id="502259"/>
    <lineage>
        <taxon>Bacteria</taxon>
        <taxon>Pseudomonadati</taxon>
        <taxon>Bacteroidota</taxon>
        <taxon>Cytophagia</taxon>
        <taxon>Cytophagales</taxon>
        <taxon>Flectobacillaceae</taxon>
        <taxon>Flectobacillus</taxon>
    </lineage>
</organism>
<evidence type="ECO:0000313" key="3">
    <source>
        <dbReference type="EMBL" id="MDI9859342.1"/>
    </source>
</evidence>
<evidence type="ECO:0000256" key="2">
    <source>
        <dbReference type="SAM" id="Phobius"/>
    </source>
</evidence>
<feature type="transmembrane region" description="Helical" evidence="2">
    <location>
        <begin position="12"/>
        <end position="29"/>
    </location>
</feature>
<dbReference type="Gene3D" id="3.40.1350.10">
    <property type="match status" value="1"/>
</dbReference>
<keyword evidence="2" id="KW-0812">Transmembrane</keyword>
<dbReference type="Proteomes" id="UP001236507">
    <property type="component" value="Unassembled WGS sequence"/>
</dbReference>
<keyword evidence="2" id="KW-0472">Membrane</keyword>
<dbReference type="InterPro" id="IPR011856">
    <property type="entry name" value="tRNA_endonuc-like_dom_sf"/>
</dbReference>
<evidence type="ECO:0000256" key="1">
    <source>
        <dbReference type="SAM" id="MobiDB-lite"/>
    </source>
</evidence>
<evidence type="ECO:0008006" key="5">
    <source>
        <dbReference type="Google" id="ProtNLM"/>
    </source>
</evidence>
<reference evidence="3 4" key="1">
    <citation type="submission" date="2023-05" db="EMBL/GenBank/DDBJ databases">
        <title>Novel species of genus Flectobacillus isolated from stream in China.</title>
        <authorList>
            <person name="Lu H."/>
        </authorList>
    </citation>
    <scope>NUCLEOTIDE SEQUENCE [LARGE SCALE GENOMIC DNA]</scope>
    <source>
        <strain evidence="3 4">KCTC 42575</strain>
    </source>
</reference>
<evidence type="ECO:0000313" key="4">
    <source>
        <dbReference type="Proteomes" id="UP001236507"/>
    </source>
</evidence>
<name>A0ABT6Y6Z8_9BACT</name>
<accession>A0ABT6Y6Z8</accession>
<dbReference type="EMBL" id="JASHIF010000007">
    <property type="protein sequence ID" value="MDI9859342.1"/>
    <property type="molecule type" value="Genomic_DNA"/>
</dbReference>
<dbReference type="RefSeq" id="WP_283344298.1">
    <property type="nucleotide sequence ID" value="NZ_JASHIF010000007.1"/>
</dbReference>
<feature type="compositionally biased region" description="Polar residues" evidence="1">
    <location>
        <begin position="37"/>
        <end position="49"/>
    </location>
</feature>
<keyword evidence="4" id="KW-1185">Reference proteome</keyword>
<protein>
    <recommendedName>
        <fullName evidence="5">Restriction endonuclease type IV Mrr domain-containing protein</fullName>
    </recommendedName>
</protein>
<sequence length="212" mass="24516">MQSNSQKMTLGIILLVLGFISISVGIIYIKKSNQPEPNTPISAAPTTTPEIMDAPKNDDSEKEKGEAFEKFVVQKFSKTYFSVKEWRSDKFVKGHYAESASYPDLTMEFKLREQKELFAVECKYRSDYFKEGVEWCKEHQLKNYQKFAQENKMPVFIVIGIGNSAHAPADLYCIPLKALKETFVSKSFLQSYQKHNFQETNFFYDSQHNTLK</sequence>
<gene>
    <name evidence="3" type="ORF">QM524_08990</name>
</gene>
<feature type="region of interest" description="Disordered" evidence="1">
    <location>
        <begin position="37"/>
        <end position="61"/>
    </location>
</feature>